<comment type="catalytic activity">
    <reaction evidence="1">
        <text>ATP + protein L-histidine = ADP + protein N-phospho-L-histidine.</text>
        <dbReference type="EC" id="2.7.13.3"/>
    </reaction>
</comment>
<proteinExistence type="predicted"/>
<dbReference type="PANTHER" id="PTHR34220">
    <property type="entry name" value="SENSOR HISTIDINE KINASE YPDA"/>
    <property type="match status" value="1"/>
</dbReference>
<keyword evidence="9" id="KW-0067">ATP-binding</keyword>
<dbReference type="EMBL" id="BMKR01000010">
    <property type="protein sequence ID" value="GGF82412.1"/>
    <property type="molecule type" value="Genomic_DNA"/>
</dbReference>
<dbReference type="Gene3D" id="1.10.287.130">
    <property type="match status" value="1"/>
</dbReference>
<keyword evidence="12" id="KW-0175">Coiled coil</keyword>
<dbReference type="Pfam" id="PF00672">
    <property type="entry name" value="HAMP"/>
    <property type="match status" value="1"/>
</dbReference>
<dbReference type="CDD" id="cd06225">
    <property type="entry name" value="HAMP"/>
    <property type="match status" value="1"/>
</dbReference>
<keyword evidence="10" id="KW-0902">Two-component regulatory system</keyword>
<keyword evidence="13" id="KW-1133">Transmembrane helix</keyword>
<reference evidence="16" key="1">
    <citation type="journal article" date="2014" name="Int. J. Syst. Evol. Microbiol.">
        <title>Complete genome sequence of Corynebacterium casei LMG S-19264T (=DSM 44701T), isolated from a smear-ripened cheese.</title>
        <authorList>
            <consortium name="US DOE Joint Genome Institute (JGI-PGF)"/>
            <person name="Walter F."/>
            <person name="Albersmeier A."/>
            <person name="Kalinowski J."/>
            <person name="Ruckert C."/>
        </authorList>
    </citation>
    <scope>NUCLEOTIDE SEQUENCE</scope>
    <source>
        <strain evidence="16">CGMCC 1.16134</strain>
    </source>
</reference>
<comment type="caution">
    <text evidence="16">The sequence shown here is derived from an EMBL/GenBank/DDBJ whole genome shotgun (WGS) entry which is preliminary data.</text>
</comment>
<dbReference type="GO" id="GO:0000155">
    <property type="term" value="F:phosphorelay sensor kinase activity"/>
    <property type="evidence" value="ECO:0007669"/>
    <property type="project" value="InterPro"/>
</dbReference>
<dbReference type="Gene3D" id="3.30.565.10">
    <property type="entry name" value="Histidine kinase-like ATPase, C-terminal domain"/>
    <property type="match status" value="1"/>
</dbReference>
<dbReference type="SMART" id="SM00387">
    <property type="entry name" value="HATPase_c"/>
    <property type="match status" value="1"/>
</dbReference>
<dbReference type="GO" id="GO:0005886">
    <property type="term" value="C:plasma membrane"/>
    <property type="evidence" value="ECO:0007669"/>
    <property type="project" value="UniProtKB-SubCell"/>
</dbReference>
<keyword evidence="13" id="KW-0812">Transmembrane</keyword>
<keyword evidence="11 13" id="KW-0472">Membrane</keyword>
<feature type="transmembrane region" description="Helical" evidence="13">
    <location>
        <begin position="326"/>
        <end position="344"/>
    </location>
</feature>
<dbReference type="PROSITE" id="PS50109">
    <property type="entry name" value="HIS_KIN"/>
    <property type="match status" value="1"/>
</dbReference>
<evidence type="ECO:0000256" key="10">
    <source>
        <dbReference type="ARBA" id="ARBA00023012"/>
    </source>
</evidence>
<dbReference type="Proteomes" id="UP000637643">
    <property type="component" value="Unassembled WGS sequence"/>
</dbReference>
<dbReference type="Pfam" id="PF06580">
    <property type="entry name" value="His_kinase"/>
    <property type="match status" value="1"/>
</dbReference>
<evidence type="ECO:0000313" key="17">
    <source>
        <dbReference type="Proteomes" id="UP000637643"/>
    </source>
</evidence>
<dbReference type="GO" id="GO:0005524">
    <property type="term" value="F:ATP binding"/>
    <property type="evidence" value="ECO:0007669"/>
    <property type="project" value="UniProtKB-KW"/>
</dbReference>
<dbReference type="SUPFAM" id="SSF158472">
    <property type="entry name" value="HAMP domain-like"/>
    <property type="match status" value="1"/>
</dbReference>
<dbReference type="SUPFAM" id="SSF55874">
    <property type="entry name" value="ATPase domain of HSP90 chaperone/DNA topoisomerase II/histidine kinase"/>
    <property type="match status" value="1"/>
</dbReference>
<evidence type="ECO:0000256" key="13">
    <source>
        <dbReference type="SAM" id="Phobius"/>
    </source>
</evidence>
<evidence type="ECO:0000256" key="4">
    <source>
        <dbReference type="ARBA" id="ARBA00022475"/>
    </source>
</evidence>
<evidence type="ECO:0000256" key="6">
    <source>
        <dbReference type="ARBA" id="ARBA00022679"/>
    </source>
</evidence>
<keyword evidence="8 16" id="KW-0418">Kinase</keyword>
<comment type="subcellular location">
    <subcellularLocation>
        <location evidence="2">Cell membrane</location>
        <topology evidence="2">Multi-pass membrane protein</topology>
    </subcellularLocation>
</comment>
<dbReference type="EC" id="2.7.13.3" evidence="3"/>
<keyword evidence="5" id="KW-0597">Phosphoprotein</keyword>
<dbReference type="InterPro" id="IPR010559">
    <property type="entry name" value="Sig_transdc_His_kin_internal"/>
</dbReference>
<evidence type="ECO:0000256" key="3">
    <source>
        <dbReference type="ARBA" id="ARBA00012438"/>
    </source>
</evidence>
<feature type="domain" description="Histidine kinase" evidence="14">
    <location>
        <begin position="508"/>
        <end position="606"/>
    </location>
</feature>
<accession>A0A917FJ28</accession>
<dbReference type="Gene3D" id="3.30.450.20">
    <property type="entry name" value="PAS domain"/>
    <property type="match status" value="1"/>
</dbReference>
<gene>
    <name evidence="16" type="primary">yesM</name>
    <name evidence="16" type="ORF">GCM10010912_29420</name>
</gene>
<dbReference type="PANTHER" id="PTHR34220:SF7">
    <property type="entry name" value="SENSOR HISTIDINE KINASE YPDA"/>
    <property type="match status" value="1"/>
</dbReference>
<evidence type="ECO:0000256" key="8">
    <source>
        <dbReference type="ARBA" id="ARBA00022777"/>
    </source>
</evidence>
<dbReference type="PROSITE" id="PS50885">
    <property type="entry name" value="HAMP"/>
    <property type="match status" value="1"/>
</dbReference>
<reference evidence="16" key="2">
    <citation type="submission" date="2020-09" db="EMBL/GenBank/DDBJ databases">
        <authorList>
            <person name="Sun Q."/>
            <person name="Zhou Y."/>
        </authorList>
    </citation>
    <scope>NUCLEOTIDE SEQUENCE</scope>
    <source>
        <strain evidence="16">CGMCC 1.16134</strain>
    </source>
</reference>
<evidence type="ECO:0000259" key="15">
    <source>
        <dbReference type="PROSITE" id="PS50885"/>
    </source>
</evidence>
<evidence type="ECO:0000256" key="2">
    <source>
        <dbReference type="ARBA" id="ARBA00004651"/>
    </source>
</evidence>
<evidence type="ECO:0000256" key="11">
    <source>
        <dbReference type="ARBA" id="ARBA00023136"/>
    </source>
</evidence>
<sequence length="610" mass="69486">MNNLWKNMKFRSKLILFFVLLITIPSIINIMINYKTSSEIIISNAKDGILEVVQKKNEISDLMLRQIEERTIALISDPDLYRLFDREQPQDDYELLKMDREASALLSKYFRKEQDLYIPQLVTSYYSFGLGNTGYTSSSPFISVPSGGFTGSYIHERIVESQGSLVWIPTYDMTRVFNQPELSGMDAKLRMIFSIGRVINSSPIIDGMSRTWPAHVERPVLLINFHEEYYRQNGEQADAAAGSYFYVVSKEGQIVTHPDSSQLGHSDKNGWYREFRQPSGTSIVKDGQEDVLMGYAVSEVTGWVTVYAVPYQQLLRNLPLVRYTDLLTALALILLSIGISYVISDRLTKPIKRMMAAIQLTGAGDFSTKIPDQSQLEFRILIKKYNQMNEKIVELLQENYESTRREKEAEMLALNLQLNPHFLYNTLNIINWMAIERDERAISRMIVSLSTMLQYTVNNGQEKVSLGDDLLWLQSYTHIMENRYAGVFEVKYELEELPLDTVVPKLFLQPIVENAIIHSMAAVTKEGMITISGRMCGQRLCFSVADNGKGMSREQLEALLAQDYDGIGIRNIRKRLALMYGTEASLQLESEEERGTVVTVTIPLSAGLET</sequence>
<dbReference type="InterPro" id="IPR003594">
    <property type="entry name" value="HATPase_dom"/>
</dbReference>
<keyword evidence="7" id="KW-0547">Nucleotide-binding</keyword>
<dbReference type="InterPro" id="IPR005467">
    <property type="entry name" value="His_kinase_dom"/>
</dbReference>
<dbReference type="SMART" id="SM00304">
    <property type="entry name" value="HAMP"/>
    <property type="match status" value="1"/>
</dbReference>
<dbReference type="InterPro" id="IPR036890">
    <property type="entry name" value="HATPase_C_sf"/>
</dbReference>
<keyword evidence="17" id="KW-1185">Reference proteome</keyword>
<name>A0A917FJ28_9BACL</name>
<feature type="domain" description="HAMP" evidence="15">
    <location>
        <begin position="345"/>
        <end position="397"/>
    </location>
</feature>
<protein>
    <recommendedName>
        <fullName evidence="3">histidine kinase</fullName>
        <ecNumber evidence="3">2.7.13.3</ecNumber>
    </recommendedName>
</protein>
<keyword evidence="4" id="KW-1003">Cell membrane</keyword>
<evidence type="ECO:0000256" key="7">
    <source>
        <dbReference type="ARBA" id="ARBA00022741"/>
    </source>
</evidence>
<keyword evidence="6" id="KW-0808">Transferase</keyword>
<dbReference type="Pfam" id="PF02518">
    <property type="entry name" value="HATPase_c"/>
    <property type="match status" value="1"/>
</dbReference>
<evidence type="ECO:0000256" key="9">
    <source>
        <dbReference type="ARBA" id="ARBA00022840"/>
    </source>
</evidence>
<organism evidence="16 17">
    <name type="scientific">Paenibacillus albidus</name>
    <dbReference type="NCBI Taxonomy" id="2041023"/>
    <lineage>
        <taxon>Bacteria</taxon>
        <taxon>Bacillati</taxon>
        <taxon>Bacillota</taxon>
        <taxon>Bacilli</taxon>
        <taxon>Bacillales</taxon>
        <taxon>Paenibacillaceae</taxon>
        <taxon>Paenibacillus</taxon>
    </lineage>
</organism>
<dbReference type="InterPro" id="IPR003660">
    <property type="entry name" value="HAMP_dom"/>
</dbReference>
<evidence type="ECO:0000256" key="5">
    <source>
        <dbReference type="ARBA" id="ARBA00022553"/>
    </source>
</evidence>
<feature type="coiled-coil region" evidence="12">
    <location>
        <begin position="378"/>
        <end position="417"/>
    </location>
</feature>
<evidence type="ECO:0000256" key="1">
    <source>
        <dbReference type="ARBA" id="ARBA00000085"/>
    </source>
</evidence>
<evidence type="ECO:0000313" key="16">
    <source>
        <dbReference type="EMBL" id="GGF82412.1"/>
    </source>
</evidence>
<evidence type="ECO:0000256" key="12">
    <source>
        <dbReference type="SAM" id="Coils"/>
    </source>
</evidence>
<evidence type="ECO:0000259" key="14">
    <source>
        <dbReference type="PROSITE" id="PS50109"/>
    </source>
</evidence>
<dbReference type="InterPro" id="IPR050640">
    <property type="entry name" value="Bact_2-comp_sensor_kinase"/>
</dbReference>
<dbReference type="AlphaFoldDB" id="A0A917FJ28"/>